<keyword evidence="1" id="KW-0175">Coiled coil</keyword>
<dbReference type="Proteomes" id="UP000515160">
    <property type="component" value="Chromosome X"/>
</dbReference>
<evidence type="ECO:0000256" key="1">
    <source>
        <dbReference type="SAM" id="Coils"/>
    </source>
</evidence>
<evidence type="ECO:0000256" key="2">
    <source>
        <dbReference type="SAM" id="MobiDB-lite"/>
    </source>
</evidence>
<reference evidence="5" key="1">
    <citation type="submission" date="2025-08" db="UniProtKB">
        <authorList>
            <consortium name="RefSeq"/>
        </authorList>
    </citation>
    <scope>IDENTIFICATION</scope>
    <source>
        <strain evidence="5">15112-1751.03</strain>
        <tissue evidence="5">Whole Adult</tissue>
    </source>
</reference>
<protein>
    <submittedName>
        <fullName evidence="5">Uncharacterized protein LOC117576944</fullName>
    </submittedName>
</protein>
<feature type="compositionally biased region" description="Basic and acidic residues" evidence="2">
    <location>
        <begin position="980"/>
        <end position="999"/>
    </location>
</feature>
<name>A0A6P8Y3K8_DROAB</name>
<evidence type="ECO:0000313" key="4">
    <source>
        <dbReference type="Proteomes" id="UP000515160"/>
    </source>
</evidence>
<dbReference type="Pfam" id="PF10441">
    <property type="entry name" value="Urb2"/>
    <property type="match status" value="1"/>
</dbReference>
<keyword evidence="4" id="KW-1185">Reference proteome</keyword>
<dbReference type="GeneID" id="117576944"/>
<organism evidence="4 5">
    <name type="scientific">Drosophila albomicans</name>
    <name type="common">Fruit fly</name>
    <dbReference type="NCBI Taxonomy" id="7291"/>
    <lineage>
        <taxon>Eukaryota</taxon>
        <taxon>Metazoa</taxon>
        <taxon>Ecdysozoa</taxon>
        <taxon>Arthropoda</taxon>
        <taxon>Hexapoda</taxon>
        <taxon>Insecta</taxon>
        <taxon>Pterygota</taxon>
        <taxon>Neoptera</taxon>
        <taxon>Endopterygota</taxon>
        <taxon>Diptera</taxon>
        <taxon>Brachycera</taxon>
        <taxon>Muscomorpha</taxon>
        <taxon>Ephydroidea</taxon>
        <taxon>Drosophilidae</taxon>
        <taxon>Drosophila</taxon>
    </lineage>
</organism>
<feature type="compositionally biased region" description="Basic residues" evidence="2">
    <location>
        <begin position="1000"/>
        <end position="1009"/>
    </location>
</feature>
<feature type="coiled-coil region" evidence="1">
    <location>
        <begin position="403"/>
        <end position="433"/>
    </location>
</feature>
<evidence type="ECO:0000313" key="5">
    <source>
        <dbReference type="RefSeq" id="XP_034118035.2"/>
    </source>
</evidence>
<dbReference type="RefSeq" id="XP_034118035.2">
    <property type="nucleotide sequence ID" value="XM_034262144.2"/>
</dbReference>
<feature type="domain" description="Nucleolar 27S pre-rRNA processing Urb2/Npa2 C-terminal" evidence="3">
    <location>
        <begin position="1240"/>
        <end position="1410"/>
    </location>
</feature>
<accession>A0A6P8Y3K8</accession>
<proteinExistence type="predicted"/>
<gene>
    <name evidence="5" type="primary">LOC117576944</name>
</gene>
<feature type="compositionally biased region" description="Basic and acidic residues" evidence="2">
    <location>
        <begin position="1018"/>
        <end position="1032"/>
    </location>
</feature>
<sequence>MEIDQELKSWLKDKSKVYTSRLEFAIKVWQSADFSYINKYEVICEWLAKSLAKASPLPSDELRQLFALRAQPGLVSVQTKTQLIQALLERITKEEKEEEEGGNNAHAELLQSVLNFELVQDVLRADYTLLMTTYAALFASYERRLKQPTTIPTDPASFVLPLLQQLRDYVQRAQHRDRLLEAYTTTALQPLCELILQLRAQPNAVCGFAQLAAVELQLTEHLEIVDAIKRLTKQPMHVRLLTLEAAFYNHHLDPVKKAKLLHYGFESRAQGDDEKAAAARLTIAIHTLESLRKHNVELQFQYSENSTAVEFLSQRIFSLVNECKELQLREVLMLLRGALRLNPLLIEPNVYQCTIWMMTRTKSNEQELSLYAAYLVQLLDMFRRLGRTERFVMQLLKALRDWLRRFELRLPNHDAKRSRLEEQDEEKQDQTEKPSLIDFNCYMELIFQPHLVATQPTSTTDRLVQAWPSATAGAAFTRLVSSLTAKQSIVIWKMLLHTFDELLEPKTKAVRHTNLNFAIELQVALLSQYLLGNRLAEQVAQHQTELKEGRRHMAQVLQKFGRHLLEREHNRSTMNAFLECVERASCLELLLAYYWPDGLPREHEEQTEEELEEQLPPLQQFLPSDEWDLIRQRVHNFGKSLCRQRLQRLELQLVQAGWLLLPQQRHEPCPAALVELLPSQLLPHLSRDQKQLRCRSLEQRTELLADAECVELLAMQLLQDYATNLKAEKVKHTLLCKQLLTAGEDTLPSDATLSAALRQHCDSEKRPTLPLEATSELIAALQQLPLAQLVSSIKLRLWLLIFTLYLDVRRAELQQQADQLLEQLIDLLHFGQPLPICSHFPQLAELLQLVPIDDSDSVAWRFYETLFERCIRRLGPGSDLFLASCADHLRASSLSLQPSQCRLLLLAIETLASATGAQAKRMQRHLQPLLEIYGQFVAHKFRSLKKTPSDAAEFVQQTIAGFGIYLSSCINRAAKQQREEEEQKKQSKENVEDMEQETKTKKKEKKSKKIVQEEQPEEQEKAASETPKEATESKLAPIDENLRRICKIYIGHSLNYRNPHAIRLLNVALTYRQQLHLDQDEIEFLLDSYWRQVNADIEAAALDIDSIEAAIKLIIDYKTNEDFLLLLRRLIAQLEALQRPETEAQHRSLQNVLILLQLCSKCTLSGIKGAMLNEHFELINGIVSQRLPGVGDPNYRRHLLRLLEAQRALAGNRTVPLTGETLDTLLGTMLDMNIKRLMSSGGQLEDLQQLHAAISENLLLLLRQHTTLMSDRAAQLTTLVQDLVEAIVCYRSDRQQATSLTIEELDALAELALKVVTLLAGIAAGPQALAIKRVAPFLLISTIKQMVTTERSTTLFPQIKVHLDRICHELIGLCDHRAGHFILRSSNEAGARLYQDLVKEHDKFHKFRGKV</sequence>
<evidence type="ECO:0000259" key="3">
    <source>
        <dbReference type="Pfam" id="PF10441"/>
    </source>
</evidence>
<dbReference type="OrthoDB" id="160374at2759"/>
<feature type="region of interest" description="Disordered" evidence="2">
    <location>
        <begin position="980"/>
        <end position="1034"/>
    </location>
</feature>
<dbReference type="InterPro" id="IPR018849">
    <property type="entry name" value="Urb2/Npa2_C"/>
</dbReference>